<evidence type="ECO:0000256" key="2">
    <source>
        <dbReference type="ARBA" id="ARBA00022692"/>
    </source>
</evidence>
<dbReference type="FunFam" id="1.20.58.760:FF:000011">
    <property type="entry name" value="Probable inactive ATP-dependent zinc metalloprotease FTSHI 1, chloroplastic"/>
    <property type="match status" value="1"/>
</dbReference>
<keyword evidence="7" id="KW-0862">Zinc</keyword>
<dbReference type="GO" id="GO:0009507">
    <property type="term" value="C:chloroplast"/>
    <property type="evidence" value="ECO:0007669"/>
    <property type="project" value="TreeGrafter"/>
</dbReference>
<evidence type="ECO:0000256" key="4">
    <source>
        <dbReference type="ARBA" id="ARBA00022741"/>
    </source>
</evidence>
<evidence type="ECO:0000313" key="17">
    <source>
        <dbReference type="Proteomes" id="UP000886885"/>
    </source>
</evidence>
<dbReference type="Pfam" id="PF00628">
    <property type="entry name" value="PHD"/>
    <property type="match status" value="1"/>
</dbReference>
<dbReference type="SMART" id="SM00184">
    <property type="entry name" value="RING"/>
    <property type="match status" value="2"/>
</dbReference>
<evidence type="ECO:0000256" key="12">
    <source>
        <dbReference type="SAM" id="MobiDB-lite"/>
    </source>
</evidence>
<dbReference type="GO" id="GO:0016887">
    <property type="term" value="F:ATP hydrolysis activity"/>
    <property type="evidence" value="ECO:0007669"/>
    <property type="project" value="InterPro"/>
</dbReference>
<feature type="compositionally biased region" description="Acidic residues" evidence="12">
    <location>
        <begin position="1179"/>
        <end position="1195"/>
    </location>
</feature>
<protein>
    <submittedName>
        <fullName evidence="16">Uncharacterized protein</fullName>
    </submittedName>
</protein>
<feature type="region of interest" description="Disordered" evidence="12">
    <location>
        <begin position="807"/>
        <end position="837"/>
    </location>
</feature>
<feature type="compositionally biased region" description="Polar residues" evidence="12">
    <location>
        <begin position="1234"/>
        <end position="1249"/>
    </location>
</feature>
<feature type="compositionally biased region" description="Basic and acidic residues" evidence="12">
    <location>
        <begin position="762"/>
        <end position="776"/>
    </location>
</feature>
<evidence type="ECO:0000256" key="6">
    <source>
        <dbReference type="ARBA" id="ARBA00022801"/>
    </source>
</evidence>
<dbReference type="SMART" id="SM00249">
    <property type="entry name" value="PHD"/>
    <property type="match status" value="1"/>
</dbReference>
<feature type="transmembrane region" description="Helical" evidence="13">
    <location>
        <begin position="1715"/>
        <end position="1738"/>
    </location>
</feature>
<evidence type="ECO:0000256" key="5">
    <source>
        <dbReference type="ARBA" id="ARBA00022771"/>
    </source>
</evidence>
<evidence type="ECO:0000256" key="8">
    <source>
        <dbReference type="ARBA" id="ARBA00022840"/>
    </source>
</evidence>
<dbReference type="InterPro" id="IPR017907">
    <property type="entry name" value="Znf_RING_CS"/>
</dbReference>
<dbReference type="FunFam" id="3.40.50.300:FF:000352">
    <property type="entry name" value="ATP-dependent zinc metalloprotease FTSH 7, chloroplastic"/>
    <property type="match status" value="1"/>
</dbReference>
<dbReference type="InterPro" id="IPR003593">
    <property type="entry name" value="AAA+_ATPase"/>
</dbReference>
<feature type="region of interest" description="Disordered" evidence="12">
    <location>
        <begin position="2313"/>
        <end position="2335"/>
    </location>
</feature>
<feature type="transmembrane region" description="Helical" evidence="13">
    <location>
        <begin position="1676"/>
        <end position="1709"/>
    </location>
</feature>
<feature type="region of interest" description="Disordered" evidence="12">
    <location>
        <begin position="251"/>
        <end position="293"/>
    </location>
</feature>
<comment type="caution">
    <text evidence="16">The sequence shown here is derived from an EMBL/GenBank/DDBJ whole genome shotgun (WGS) entry which is preliminary data.</text>
</comment>
<evidence type="ECO:0000256" key="7">
    <source>
        <dbReference type="ARBA" id="ARBA00022833"/>
    </source>
</evidence>
<keyword evidence="17" id="KW-1185">Reference proteome</keyword>
<dbReference type="Pfam" id="PF00097">
    <property type="entry name" value="zf-C3HC4"/>
    <property type="match status" value="1"/>
</dbReference>
<feature type="transmembrane region" description="Helical" evidence="13">
    <location>
        <begin position="2915"/>
        <end position="2933"/>
    </location>
</feature>
<keyword evidence="2 13" id="KW-0812">Transmembrane</keyword>
<keyword evidence="3" id="KW-0479">Metal-binding</keyword>
<dbReference type="FunFam" id="1.10.8.60:FF:000083">
    <property type="entry name" value="ATP-dependent zinc metalloprotease FtsH"/>
    <property type="match status" value="1"/>
</dbReference>
<evidence type="ECO:0000256" key="13">
    <source>
        <dbReference type="SAM" id="Phobius"/>
    </source>
</evidence>
<dbReference type="Proteomes" id="UP000886885">
    <property type="component" value="Chromosome 1D"/>
</dbReference>
<evidence type="ECO:0000259" key="15">
    <source>
        <dbReference type="PROSITE" id="PS50089"/>
    </source>
</evidence>
<dbReference type="SMART" id="SM00382">
    <property type="entry name" value="AAA"/>
    <property type="match status" value="2"/>
</dbReference>
<feature type="region of interest" description="Disordered" evidence="12">
    <location>
        <begin position="1038"/>
        <end position="1059"/>
    </location>
</feature>
<keyword evidence="1" id="KW-0645">Protease</keyword>
<evidence type="ECO:0000259" key="14">
    <source>
        <dbReference type="PROSITE" id="PS50016"/>
    </source>
</evidence>
<evidence type="ECO:0000256" key="10">
    <source>
        <dbReference type="ARBA" id="ARBA00023136"/>
    </source>
</evidence>
<dbReference type="GO" id="GO:0006508">
    <property type="term" value="P:proteolysis"/>
    <property type="evidence" value="ECO:0007669"/>
    <property type="project" value="UniProtKB-KW"/>
</dbReference>
<evidence type="ECO:0000256" key="3">
    <source>
        <dbReference type="ARBA" id="ARBA00022723"/>
    </source>
</evidence>
<feature type="compositionally biased region" description="Basic and acidic residues" evidence="12">
    <location>
        <begin position="1218"/>
        <end position="1229"/>
    </location>
</feature>
<feature type="region of interest" description="Disordered" evidence="12">
    <location>
        <begin position="745"/>
        <end position="783"/>
    </location>
</feature>
<gene>
    <name evidence="16" type="ORF">POTOM_004260</name>
</gene>
<dbReference type="GO" id="GO:0004176">
    <property type="term" value="F:ATP-dependent peptidase activity"/>
    <property type="evidence" value="ECO:0007669"/>
    <property type="project" value="TreeGrafter"/>
</dbReference>
<dbReference type="GO" id="GO:0005524">
    <property type="term" value="F:ATP binding"/>
    <property type="evidence" value="ECO:0007669"/>
    <property type="project" value="UniProtKB-KW"/>
</dbReference>
<feature type="compositionally biased region" description="Basic and acidic residues" evidence="12">
    <location>
        <begin position="279"/>
        <end position="289"/>
    </location>
</feature>
<dbReference type="PANTHER" id="PTHR23076:SF111">
    <property type="entry name" value="INACTIVE ATP-DEPENDENT ZINC METALLOPROTEASE FTSHI 1, CHLOROPLASTIC-RELATED"/>
    <property type="match status" value="1"/>
</dbReference>
<feature type="region of interest" description="Disordered" evidence="12">
    <location>
        <begin position="2466"/>
        <end position="2502"/>
    </location>
</feature>
<keyword evidence="10 13" id="KW-0472">Membrane</keyword>
<dbReference type="InterPro" id="IPR018957">
    <property type="entry name" value="Znf_C3HC4_RING-type"/>
</dbReference>
<keyword evidence="5 11" id="KW-0863">Zinc-finger</keyword>
<keyword evidence="6" id="KW-0378">Hydrolase</keyword>
<name>A0A8X8AH12_POPTO</name>
<dbReference type="PROSITE" id="PS00518">
    <property type="entry name" value="ZF_RING_1"/>
    <property type="match status" value="1"/>
</dbReference>
<dbReference type="GO" id="GO:0008270">
    <property type="term" value="F:zinc ion binding"/>
    <property type="evidence" value="ECO:0007669"/>
    <property type="project" value="UniProtKB-KW"/>
</dbReference>
<dbReference type="InterPro" id="IPR003959">
    <property type="entry name" value="ATPase_AAA_core"/>
</dbReference>
<dbReference type="OrthoDB" id="2016698at2759"/>
<dbReference type="EMBL" id="JAAWWB010000002">
    <property type="protein sequence ID" value="KAG6788204.1"/>
    <property type="molecule type" value="Genomic_DNA"/>
</dbReference>
<evidence type="ECO:0000313" key="16">
    <source>
        <dbReference type="EMBL" id="KAG6788204.1"/>
    </source>
</evidence>
<feature type="transmembrane region" description="Helical" evidence="13">
    <location>
        <begin position="2961"/>
        <end position="2980"/>
    </location>
</feature>
<dbReference type="PROSITE" id="PS50016">
    <property type="entry name" value="ZF_PHD_2"/>
    <property type="match status" value="1"/>
</dbReference>
<feature type="compositionally biased region" description="Polar residues" evidence="12">
    <location>
        <begin position="746"/>
        <end position="759"/>
    </location>
</feature>
<proteinExistence type="predicted"/>
<sequence>MIMEVDFVTSGILEEELPLEADENIHDNYNLEGERCGICVDIVIDRGVLDCCHHWFCFGCIDNWATITNLCPLCQNEFQSITCVPVYDTIGNNKVDEDSLSRDDDWSIEGKNNTLSFPSYYIDENAVICLDGDGCKIRSGSANIEEESNLDTSIACDSCDIWYHAFCVGFDAEGTSEDTWLCPRCTVGEVPQKSDVASLQKPNNQCYSENSHSSSFAEAEAEAAFSGKMSVSIADAGETAVVVSMVGGSKWTEEPRKPTLEVDEDLMDDAVRPDGNSYKVERQSSKKTDVQPTVEAPELELSLSCDASFSHLSTSLVLAELKTICDDGTVNEPVIGDGVKNSLRKLFNDSLARNKLSGKESSEGLHLGLSLGCSSSGDIKTNETEDQGTIEVQQQSLSEESLLRRDEKILPVANEEAMKIIGVKRKHATCRLLEIELEVCAVDHFCLVPFLKLLLVISDDAVKTADDNEDNAKNEAAVLAKKTRVSRKLQITPKDQDSAFLPEDSQKCPAKIAVLKNVKLKRSLEKQDVTSDIMSVVKGTCRRTLKGLAHQSPPDKSSKEGENAAGLRVKKIMRRAVEDKESSVVVQNLRKEIREAVRNRSSDEIGENLFDPKLLAAFRTAVAGSTAEPVKKLPPSSLKAKKSLLQKGKVRENLTKKIYGDSNGRRKRAWDRDCDVEFWKYRCMRVTKPEKIATLKSVLTLLRKNPEGSEMDQGYEFQETNPILSRLYLADTSVFPRKDDIKPLLASTTTSNTEQNKAQEISMDKVQKPSPDDHTLKSAGANKVSSKLVVPSIHDKGLKDKVLSTNCQPASSKAQPGGCSKVNSQKEKGAQSDDKRMDKRKWALEVLARKKAVSGKTAADEKQEDNAVLKGNYPLLAQLPIDMRPVLASCRHNKIPISVRQVCSSMEKRKEIAEVGYVLCLNLNCPFEKMTQLYRLTEHFLRKVNLPEIRKTAETELAVADAINIEKEVADKANSKIVYLNLCSQEIMRQSDDRKSNRTTVSNSSPSAVTVDRLEQDIDELPMDPAVLDALRNAGLLSDSPPSSPHHKMEVSNEVDDSSMQIKEEGPDNVFEMDSHSDVDIYGDFEYDLEDEDYIGATNLTVPKLIVEEGESRMKVVFSTLKSEMPNNFQDLEGCLTLGNNEELKDSASSPKIHVDAGIISATLVGGTNRSCADSESLPGEEGEEPSLAECDELYGPDKEPLINKFPEEASRNLHELADPEASTKHEGSEENENNSARQDGNTKATSAGHTCDGETTCDHSQTAESGRKKDSSKTNTNKQGDIINSVSKKVEAYIKEHVRPLCKSGIITAEQYRWAVAKTTDKVMKYHLNAKNANFLIKEGEKVKKLAEQYVEAAQQKERSDSRSGYAMQIIPNAWHKLSVSFVFMCLCVCGMHLVDGGATFALGKRNRVCLPKPYKKPLKSPPKFRSKTLFLNRSLRVLCEANSASTAQSGDTNKEDFVTRVLKQNPSQIEPRYLIGDKFYTSKEKQDLSKKKNVGFIEIVDRLLNLKGKVKKEGNESENEEKAVYLKDILREYKGKLYVPEQVFSVKLSEEDEFDRNLEELPKMGFEDFKKAMESDKVKLLTSKETAMGTYANDYREFIVDLKEIPGEKSLHRTKWTMRLNENEAQTLLEEYTGPFYEIERHMASSVGKLPEYPHPVASSISSRMMVELGMVTAVMAAAAVVVGGFLASAVFAVTSFIFVATVYVAWPIAKPFVKLFLGIIFSILEGVWDYVVDIFSDGGLFSKFYEFYTFGGVSASIEMLKPIMLVLLTMVLLVRFTLSRRPKNFRKWDLWQGIDFSRSKAEARVDGSTGVKFSDVAGIDEAVEELQELVRYLKNPELFDKMGIKPPHGVLLEGAPGCGKTLVAKAIAGEAGVPFYQMAGSEFVEVLVGVGSARIRDLFKRAKRQGIFKESTDHLYNAATQERETTLNQLLIELDGFDTGKGVIFLAATNRRDLLDPALLRPGRFDRKDGLEQISSAGPRGALVAVRQGHAAILQRYENAKVECCDRISIVPRGQLLAAFRTAVAGSTAEPVRSCPFFSEGKKSLLQKGKVRENLTKKIYGDSNGRRKRAWDRDCDVEFWKYRYTSVFPRKDDIKPSLASTTTRANKVSSKLVVPSIHDKGLKDKVLSTIVSLLLAKHNRVDVPKSFTEGKRVAQSDDKRMDKKKWALEVLARKKAVSGKTAADENRKTMQCLKEIILYSYVPPLPLKPAQLPIDMRRGCSHPVVHNKIPISVRQVALLWKKKRNCRNTALPTDRALLEESKSARDPQKLQKQSWLLQMQLISRRRLEQDIDELPMDPAVLDALRNAGLLSDSPPSSPHHKMEVSNEVDDSSMQIKEEGPDNVFEMDSHSDVDIYGDFEYDLEDEDYIGATNLTVPKLIVEEGESRMKVVFSTLKSEMPNNFQDLEGCLTLGNNEELKDSASSPKIHVDAGIISATLVVELIDKEPLINKFPEEASRNLHELADPEASTKHEETTCDHSQTAESGRKKDSSKTNTNKQGDIINSVSKKYRWAVAKTTDKVMKYHLNAKNANFLIKEGEKVKKLAEQYVEAAQQKERSDSRSGYAMQIIPNAWHKLSVSFVFMCLCVCGMHLVDGGATFALGKRNRVCLPKPYKKPLKSPPKFRSKTLFLNRSLRVLCEANSASTAQSGDTNKEDFVTRVLKQNPSQIEPRYLIGDKFYTSKEKQDLSKKKNVGFIEIVDRLLNLKGKVKKEGNESENEEKAVYLKDILREYKGKLYVPEQVFSVKLSEEDEFDRNLEELPKMGFEDFKKAMESDKVKLLTSKETAMGTYANDYREFIVDLKEIPGEKSLHRTKWTMRLNENEAQTLLEEYTGPFYEIERHMASSVGKLPEYPHPVASSISSRMMVELGMVTAVMAAAAVVVGGFLASAVFAVTSFIFVATVYVAWPIAKPFVKLFLGIIFSILEGVWDYVVDIFSDGGLFSKFYEFYTFGGVSASIEMLKPIMLVLLTMVLLVRFTLSRRPKNFRKWDLWQGIDFSRSKAEARVDGSTGVKFSDVAGIDEAVEELQELVRYLKNPELFDKMGIKPPHGVLLEGAPGCGKTLVAKAIAGEAGVPFYQMAGSEFVEVLVGVGSARIRDLFKRAKVNKPSVIFIDEIDALATRRQGIFKESTDHLYNAATQERETTLNQLLIELDGFDTGKGVIFLAATNRRDLLDPALLRPGRFDRKIRIRPPNAKGRLEILKIHASKVKMSDSVDLSTYGKNLPGWTGAKLAQLVQEAALVAVRQGHAAILQSDMDDAVDRLTVGPKRVGIELGHQGQCRRATTELGVVMTSHLLRRYENAKVECCDRISIVPRGICLGLSANLCGVVVQTLSQLVFHRLDDESYMFERLPQLLHRLQVFLGGRAAEEVIYGRDTSRASVSYLADASWLARKIITIWNLENPMVIHGEPPPWRKKVRFMGPRLDFEGSLYDDYDLIEPPINFNLDDQVAQRTEKLICDMYGRTVSLLKRHHAALLKAVKVLLNQKEISGEEIDYILNNYPPQTRLSLLLEEENPGILPFFKQELENELDYALLTTSEGKTP</sequence>
<dbReference type="GO" id="GO:0045037">
    <property type="term" value="P:protein import into chloroplast stroma"/>
    <property type="evidence" value="ECO:0007669"/>
    <property type="project" value="TreeGrafter"/>
</dbReference>
<keyword evidence="8" id="KW-0067">ATP-binding</keyword>
<dbReference type="FunFam" id="3.40.50.300:FF:002568">
    <property type="entry name" value="Cell division protein (FtsH)"/>
    <property type="match status" value="1"/>
</dbReference>
<feature type="transmembrane region" description="Helical" evidence="13">
    <location>
        <begin position="2890"/>
        <end position="2908"/>
    </location>
</feature>
<dbReference type="PROSITE" id="PS50089">
    <property type="entry name" value="ZF_RING_2"/>
    <property type="match status" value="1"/>
</dbReference>
<dbReference type="Pfam" id="PF00004">
    <property type="entry name" value="AAA"/>
    <property type="match status" value="2"/>
</dbReference>
<dbReference type="InterPro" id="IPR019787">
    <property type="entry name" value="Znf_PHD-finger"/>
</dbReference>
<dbReference type="InterPro" id="IPR001965">
    <property type="entry name" value="Znf_PHD"/>
</dbReference>
<organism evidence="16 17">
    <name type="scientific">Populus tomentosa</name>
    <name type="common">Chinese white poplar</name>
    <dbReference type="NCBI Taxonomy" id="118781"/>
    <lineage>
        <taxon>Eukaryota</taxon>
        <taxon>Viridiplantae</taxon>
        <taxon>Streptophyta</taxon>
        <taxon>Embryophyta</taxon>
        <taxon>Tracheophyta</taxon>
        <taxon>Spermatophyta</taxon>
        <taxon>Magnoliopsida</taxon>
        <taxon>eudicotyledons</taxon>
        <taxon>Gunneridae</taxon>
        <taxon>Pentapetalae</taxon>
        <taxon>rosids</taxon>
        <taxon>fabids</taxon>
        <taxon>Malpighiales</taxon>
        <taxon>Salicaceae</taxon>
        <taxon>Saliceae</taxon>
        <taxon>Populus</taxon>
    </lineage>
</organism>
<feature type="compositionally biased region" description="Basic and acidic residues" evidence="12">
    <location>
        <begin position="2466"/>
        <end position="2479"/>
    </location>
</feature>
<feature type="domain" description="PHD-type" evidence="14">
    <location>
        <begin position="68"/>
        <end position="188"/>
    </location>
</feature>
<feature type="region of interest" description="Disordered" evidence="12">
    <location>
        <begin position="1218"/>
        <end position="1281"/>
    </location>
</feature>
<dbReference type="PANTHER" id="PTHR23076">
    <property type="entry name" value="METALLOPROTEASE M41 FTSH"/>
    <property type="match status" value="1"/>
</dbReference>
<keyword evidence="9 13" id="KW-1133">Transmembrane helix</keyword>
<feature type="domain" description="RING-type" evidence="15">
    <location>
        <begin position="36"/>
        <end position="75"/>
    </location>
</feature>
<dbReference type="InterPro" id="IPR001841">
    <property type="entry name" value="Znf_RING"/>
</dbReference>
<evidence type="ECO:0000256" key="1">
    <source>
        <dbReference type="ARBA" id="ARBA00022670"/>
    </source>
</evidence>
<feature type="region of interest" description="Disordered" evidence="12">
    <location>
        <begin position="1168"/>
        <end position="1203"/>
    </location>
</feature>
<dbReference type="CDD" id="cd19501">
    <property type="entry name" value="RecA-like_FtsH"/>
    <property type="match status" value="1"/>
</dbReference>
<keyword evidence="4" id="KW-0547">Nucleotide-binding</keyword>
<reference evidence="16" key="1">
    <citation type="journal article" date="2020" name="bioRxiv">
        <title>Hybrid origin of Populus tomentosa Carr. identified through genome sequencing and phylogenomic analysis.</title>
        <authorList>
            <person name="An X."/>
            <person name="Gao K."/>
            <person name="Chen Z."/>
            <person name="Li J."/>
            <person name="Yang X."/>
            <person name="Yang X."/>
            <person name="Zhou J."/>
            <person name="Guo T."/>
            <person name="Zhao T."/>
            <person name="Huang S."/>
            <person name="Miao D."/>
            <person name="Khan W.U."/>
            <person name="Rao P."/>
            <person name="Ye M."/>
            <person name="Lei B."/>
            <person name="Liao W."/>
            <person name="Wang J."/>
            <person name="Ji L."/>
            <person name="Li Y."/>
            <person name="Guo B."/>
            <person name="Mustafa N.S."/>
            <person name="Li S."/>
            <person name="Yun Q."/>
            <person name="Keller S.R."/>
            <person name="Mao J."/>
            <person name="Zhang R."/>
            <person name="Strauss S.H."/>
        </authorList>
    </citation>
    <scope>NUCLEOTIDE SEQUENCE</scope>
    <source>
        <strain evidence="16">GM15</strain>
        <tissue evidence="16">Leaf</tissue>
    </source>
</reference>
<feature type="compositionally biased region" description="Basic and acidic residues" evidence="12">
    <location>
        <begin position="251"/>
        <end position="260"/>
    </location>
</feature>
<evidence type="ECO:0000256" key="9">
    <source>
        <dbReference type="ARBA" id="ARBA00022989"/>
    </source>
</evidence>
<accession>A0A8X8AH12</accession>
<evidence type="ECO:0000256" key="11">
    <source>
        <dbReference type="PROSITE-ProRule" id="PRU00175"/>
    </source>
</evidence>
<feature type="compositionally biased region" description="Basic and acidic residues" evidence="12">
    <location>
        <begin position="824"/>
        <end position="837"/>
    </location>
</feature>